<dbReference type="PANTHER" id="PTHR11803:SF39">
    <property type="entry name" value="2-IMINOBUTANOATE_2-IMINOPROPANOATE DEAMINASE"/>
    <property type="match status" value="1"/>
</dbReference>
<dbReference type="GO" id="GO:0019239">
    <property type="term" value="F:deaminase activity"/>
    <property type="evidence" value="ECO:0007669"/>
    <property type="project" value="TreeGrafter"/>
</dbReference>
<dbReference type="Gene3D" id="3.30.1330.40">
    <property type="entry name" value="RutC-like"/>
    <property type="match status" value="1"/>
</dbReference>
<dbReference type="RefSeq" id="WP_092704556.1">
    <property type="nucleotide sequence ID" value="NZ_FNFC01000018.1"/>
</dbReference>
<name>A0A1G8Z5N0_9EURY</name>
<dbReference type="InterPro" id="IPR006175">
    <property type="entry name" value="YjgF/YER057c/UK114"/>
</dbReference>
<dbReference type="SUPFAM" id="SSF55298">
    <property type="entry name" value="YjgF-like"/>
    <property type="match status" value="1"/>
</dbReference>
<reference evidence="1 2" key="1">
    <citation type="submission" date="2016-10" db="EMBL/GenBank/DDBJ databases">
        <authorList>
            <person name="de Groot N.N."/>
        </authorList>
    </citation>
    <scope>NUCLEOTIDE SEQUENCE [LARGE SCALE GENOMIC DNA]</scope>
    <source>
        <strain evidence="1 2">IBRC-M10015</strain>
    </source>
</reference>
<dbReference type="Proteomes" id="UP000198856">
    <property type="component" value="Unassembled WGS sequence"/>
</dbReference>
<protein>
    <submittedName>
        <fullName evidence="1">2-iminobutanoate/2-iminopropanoate deaminase</fullName>
    </submittedName>
</protein>
<accession>A0A1G8Z5N0</accession>
<dbReference type="AlphaFoldDB" id="A0A1G8Z5N0"/>
<dbReference type="STRING" id="890420.SAMN05216226_11829"/>
<gene>
    <name evidence="1" type="ORF">SAMN05216226_11829</name>
</gene>
<sequence length="124" mass="13839">MYDNITRTETDRRSVSSPWSRDQNTQLVFFDGQIPDEETALNQGIQQQTRATLEHLCAVAAESGIEVQDLLRTTVYLTEMSQSGAVERAYDEFFENKRPSLTLVGVEALPNSAAVQIEATGVDR</sequence>
<evidence type="ECO:0000313" key="2">
    <source>
        <dbReference type="Proteomes" id="UP000198856"/>
    </source>
</evidence>
<keyword evidence="2" id="KW-1185">Reference proteome</keyword>
<dbReference type="EMBL" id="FNFC01000018">
    <property type="protein sequence ID" value="SDK10391.1"/>
    <property type="molecule type" value="Genomic_DNA"/>
</dbReference>
<evidence type="ECO:0000313" key="1">
    <source>
        <dbReference type="EMBL" id="SDK10391.1"/>
    </source>
</evidence>
<dbReference type="OrthoDB" id="371655at2157"/>
<proteinExistence type="predicted"/>
<organism evidence="1 2">
    <name type="scientific">Halovenus aranensis</name>
    <dbReference type="NCBI Taxonomy" id="890420"/>
    <lineage>
        <taxon>Archaea</taxon>
        <taxon>Methanobacteriati</taxon>
        <taxon>Methanobacteriota</taxon>
        <taxon>Stenosarchaea group</taxon>
        <taxon>Halobacteria</taxon>
        <taxon>Halobacteriales</taxon>
        <taxon>Haloarculaceae</taxon>
        <taxon>Halovenus</taxon>
    </lineage>
</organism>
<dbReference type="InterPro" id="IPR035959">
    <property type="entry name" value="RutC-like_sf"/>
</dbReference>
<dbReference type="PANTHER" id="PTHR11803">
    <property type="entry name" value="2-IMINOBUTANOATE/2-IMINOPROPANOATE DEAMINASE RIDA"/>
    <property type="match status" value="1"/>
</dbReference>
<dbReference type="CDD" id="cd00448">
    <property type="entry name" value="YjgF_YER057c_UK114_family"/>
    <property type="match status" value="1"/>
</dbReference>
<dbReference type="Pfam" id="PF01042">
    <property type="entry name" value="Ribonuc_L-PSP"/>
    <property type="match status" value="1"/>
</dbReference>
<dbReference type="GO" id="GO:0005829">
    <property type="term" value="C:cytosol"/>
    <property type="evidence" value="ECO:0007669"/>
    <property type="project" value="TreeGrafter"/>
</dbReference>